<dbReference type="EMBL" id="FOMJ01000001">
    <property type="protein sequence ID" value="SFD01208.1"/>
    <property type="molecule type" value="Genomic_DNA"/>
</dbReference>
<keyword evidence="1 7" id="KW-1003">Cell membrane</keyword>
<feature type="site" description="Important for catalytic activity" evidence="7">
    <location>
        <position position="216"/>
    </location>
</feature>
<evidence type="ECO:0000256" key="5">
    <source>
        <dbReference type="ARBA" id="ARBA00023239"/>
    </source>
</evidence>
<dbReference type="PANTHER" id="PTHR30518">
    <property type="entry name" value="ENDOLYTIC MUREIN TRANSGLYCOSYLASE"/>
    <property type="match status" value="1"/>
</dbReference>
<dbReference type="Pfam" id="PF02618">
    <property type="entry name" value="YceG"/>
    <property type="match status" value="1"/>
</dbReference>
<keyword evidence="3 7" id="KW-1133">Transmembrane helix</keyword>
<evidence type="ECO:0000256" key="3">
    <source>
        <dbReference type="ARBA" id="ARBA00022989"/>
    </source>
</evidence>
<evidence type="ECO:0000313" key="8">
    <source>
        <dbReference type="EMBL" id="SFD01208.1"/>
    </source>
</evidence>
<dbReference type="STRING" id="1123397.SAMN05660831_00442"/>
<dbReference type="Gene3D" id="3.30.160.60">
    <property type="entry name" value="Classic Zinc Finger"/>
    <property type="match status" value="1"/>
</dbReference>
<dbReference type="GO" id="GO:0005886">
    <property type="term" value="C:plasma membrane"/>
    <property type="evidence" value="ECO:0007669"/>
    <property type="project" value="UniProtKB-UniRule"/>
</dbReference>
<evidence type="ECO:0000256" key="7">
    <source>
        <dbReference type="HAMAP-Rule" id="MF_02065"/>
    </source>
</evidence>
<proteinExistence type="inferred from homology"/>
<comment type="catalytic activity">
    <reaction evidence="7">
        <text>a peptidoglycan chain = a peptidoglycan chain with N-acetyl-1,6-anhydromuramyl-[peptide] at the reducing end + a peptidoglycan chain with N-acetylglucosamine at the non-reducing end.</text>
        <dbReference type="EC" id="4.2.2.29"/>
    </reaction>
</comment>
<keyword evidence="4 7" id="KW-0472">Membrane</keyword>
<dbReference type="CDD" id="cd08010">
    <property type="entry name" value="MltG_like"/>
    <property type="match status" value="1"/>
</dbReference>
<dbReference type="GO" id="GO:0071555">
    <property type="term" value="P:cell wall organization"/>
    <property type="evidence" value="ECO:0007669"/>
    <property type="project" value="UniProtKB-KW"/>
</dbReference>
<dbReference type="RefSeq" id="WP_240307977.1">
    <property type="nucleotide sequence ID" value="NZ_FOMJ01000001.1"/>
</dbReference>
<dbReference type="Gene3D" id="3.30.1490.480">
    <property type="entry name" value="Endolytic murein transglycosylase"/>
    <property type="match status" value="1"/>
</dbReference>
<evidence type="ECO:0000256" key="6">
    <source>
        <dbReference type="ARBA" id="ARBA00023316"/>
    </source>
</evidence>
<sequence length="335" mass="37073">MTINRLLGFLLLAASLGGGWFWMGLDGLANQTLNLEEETVMEVSSGASLKGIAAGLEQQGVIDSAWQFEWLVRLRGDPRAIAVGEYPLQPDMTVGELANRLVHGEVKQYAWTLVEGWNIRQVLASLHRHPAVKHTLPEDADGLMESLGEPSTHPEGRFLPDTYFFTRGTSDRALLKRARAAMQRALAEVWGERQQDGLPLESPEEALILASIIEKETAVPEERRRIAGVFTRRLKQGMRLQTDPTVIYGLGTGFDGDLTRRHLRSSANDYNTYRHDGLPPTPIAMPGRASLEAAVDPARGDALYFVSKGDGSHHFSATLEEHNRAVRRFQLGEGD</sequence>
<keyword evidence="7" id="KW-0997">Cell inner membrane</keyword>
<dbReference type="AlphaFoldDB" id="A0A1I1P0F9"/>
<dbReference type="PANTHER" id="PTHR30518:SF2">
    <property type="entry name" value="ENDOLYTIC MUREIN TRANSGLYCOSYLASE"/>
    <property type="match status" value="1"/>
</dbReference>
<name>A0A1I1P0F9_9GAMM</name>
<keyword evidence="9" id="KW-1185">Reference proteome</keyword>
<dbReference type="NCBIfam" id="TIGR00247">
    <property type="entry name" value="endolytic transglycosylase MltG"/>
    <property type="match status" value="1"/>
</dbReference>
<dbReference type="Proteomes" id="UP000198611">
    <property type="component" value="Unassembled WGS sequence"/>
</dbReference>
<keyword evidence="2 7" id="KW-0812">Transmembrane</keyword>
<comment type="function">
    <text evidence="7">Functions as a peptidoglycan terminase that cleaves nascent peptidoglycan strands endolytically to terminate their elongation.</text>
</comment>
<organism evidence="8 9">
    <name type="scientific">Thiohalospira halophila DSM 15071</name>
    <dbReference type="NCBI Taxonomy" id="1123397"/>
    <lineage>
        <taxon>Bacteria</taxon>
        <taxon>Pseudomonadati</taxon>
        <taxon>Pseudomonadota</taxon>
        <taxon>Gammaproteobacteria</taxon>
        <taxon>Thiohalospirales</taxon>
        <taxon>Thiohalospiraceae</taxon>
        <taxon>Thiohalospira</taxon>
    </lineage>
</organism>
<protein>
    <recommendedName>
        <fullName evidence="7">Endolytic murein transglycosylase</fullName>
        <ecNumber evidence="7">4.2.2.29</ecNumber>
    </recommendedName>
    <alternativeName>
        <fullName evidence="7">Peptidoglycan lytic transglycosylase</fullName>
    </alternativeName>
    <alternativeName>
        <fullName evidence="7">Peptidoglycan polymerization terminase</fullName>
    </alternativeName>
</protein>
<dbReference type="GO" id="GO:0008932">
    <property type="term" value="F:lytic endotransglycosylase activity"/>
    <property type="evidence" value="ECO:0007669"/>
    <property type="project" value="UniProtKB-UniRule"/>
</dbReference>
<evidence type="ECO:0000313" key="9">
    <source>
        <dbReference type="Proteomes" id="UP000198611"/>
    </source>
</evidence>
<dbReference type="HAMAP" id="MF_02065">
    <property type="entry name" value="MltG"/>
    <property type="match status" value="1"/>
</dbReference>
<evidence type="ECO:0000256" key="2">
    <source>
        <dbReference type="ARBA" id="ARBA00022692"/>
    </source>
</evidence>
<comment type="similarity">
    <text evidence="7">Belongs to the transglycosylase MltG family.</text>
</comment>
<dbReference type="InterPro" id="IPR003770">
    <property type="entry name" value="MLTG-like"/>
</dbReference>
<evidence type="ECO:0000256" key="1">
    <source>
        <dbReference type="ARBA" id="ARBA00022475"/>
    </source>
</evidence>
<keyword evidence="5 7" id="KW-0456">Lyase</keyword>
<evidence type="ECO:0000256" key="4">
    <source>
        <dbReference type="ARBA" id="ARBA00023136"/>
    </source>
</evidence>
<dbReference type="GO" id="GO:0009252">
    <property type="term" value="P:peptidoglycan biosynthetic process"/>
    <property type="evidence" value="ECO:0007669"/>
    <property type="project" value="UniProtKB-UniRule"/>
</dbReference>
<keyword evidence="6 7" id="KW-0961">Cell wall biogenesis/degradation</keyword>
<dbReference type="EC" id="4.2.2.29" evidence="7"/>
<accession>A0A1I1P0F9</accession>
<gene>
    <name evidence="7" type="primary">mltG</name>
    <name evidence="8" type="ORF">SAMN05660831_00442</name>
</gene>
<reference evidence="8 9" key="1">
    <citation type="submission" date="2016-10" db="EMBL/GenBank/DDBJ databases">
        <authorList>
            <person name="de Groot N.N."/>
        </authorList>
    </citation>
    <scope>NUCLEOTIDE SEQUENCE [LARGE SCALE GENOMIC DNA]</scope>
    <source>
        <strain evidence="8 9">HL3</strain>
    </source>
</reference>